<dbReference type="Proteomes" id="UP001597118">
    <property type="component" value="Unassembled WGS sequence"/>
</dbReference>
<keyword evidence="2" id="KW-0732">Signal</keyword>
<proteinExistence type="predicted"/>
<feature type="compositionally biased region" description="Basic and acidic residues" evidence="1">
    <location>
        <begin position="126"/>
        <end position="144"/>
    </location>
</feature>
<dbReference type="RefSeq" id="WP_379663128.1">
    <property type="nucleotide sequence ID" value="NZ_JBHUDG010000019.1"/>
</dbReference>
<gene>
    <name evidence="3" type="ORF">ACFSAH_12755</name>
</gene>
<comment type="caution">
    <text evidence="3">The sequence shown here is derived from an EMBL/GenBank/DDBJ whole genome shotgun (WGS) entry which is preliminary data.</text>
</comment>
<feature type="chain" id="PRO_5046361649" description="DUF4890 domain-containing protein" evidence="2">
    <location>
        <begin position="25"/>
        <end position="154"/>
    </location>
</feature>
<evidence type="ECO:0000313" key="3">
    <source>
        <dbReference type="EMBL" id="MFD1630752.1"/>
    </source>
</evidence>
<evidence type="ECO:0000313" key="4">
    <source>
        <dbReference type="Proteomes" id="UP001597118"/>
    </source>
</evidence>
<sequence length="154" mass="17570">MKRSILKITSVLLLVTAVGFQSKAQDRAERRKNAQSNTEMQGKAGGMQQRGGFNIPNATEEQKALLKNLNEKREQQQKDLEATYTDKQKEIAANASMNFREKRQALESSYTDSQKQLQAKYREELKTEREKLNKTLTDAQKESMRGGNMRGGNR</sequence>
<organism evidence="3 4">
    <name type="scientific">Pseudopedobacter beijingensis</name>
    <dbReference type="NCBI Taxonomy" id="1207056"/>
    <lineage>
        <taxon>Bacteria</taxon>
        <taxon>Pseudomonadati</taxon>
        <taxon>Bacteroidota</taxon>
        <taxon>Sphingobacteriia</taxon>
        <taxon>Sphingobacteriales</taxon>
        <taxon>Sphingobacteriaceae</taxon>
        <taxon>Pseudopedobacter</taxon>
    </lineage>
</organism>
<feature type="region of interest" description="Disordered" evidence="1">
    <location>
        <begin position="23"/>
        <end position="60"/>
    </location>
</feature>
<reference evidence="4" key="1">
    <citation type="journal article" date="2019" name="Int. J. Syst. Evol. Microbiol.">
        <title>The Global Catalogue of Microorganisms (GCM) 10K type strain sequencing project: providing services to taxonomists for standard genome sequencing and annotation.</title>
        <authorList>
            <consortium name="The Broad Institute Genomics Platform"/>
            <consortium name="The Broad Institute Genome Sequencing Center for Infectious Disease"/>
            <person name="Wu L."/>
            <person name="Ma J."/>
        </authorList>
    </citation>
    <scope>NUCLEOTIDE SEQUENCE [LARGE SCALE GENOMIC DNA]</scope>
    <source>
        <strain evidence="4">CCUG 53762</strain>
    </source>
</reference>
<evidence type="ECO:0000256" key="2">
    <source>
        <dbReference type="SAM" id="SignalP"/>
    </source>
</evidence>
<name>A0ABW4IFG9_9SPHI</name>
<feature type="signal peptide" evidence="2">
    <location>
        <begin position="1"/>
        <end position="24"/>
    </location>
</feature>
<accession>A0ABW4IFG9</accession>
<feature type="region of interest" description="Disordered" evidence="1">
    <location>
        <begin position="126"/>
        <end position="154"/>
    </location>
</feature>
<protein>
    <recommendedName>
        <fullName evidence="5">DUF4890 domain-containing protein</fullName>
    </recommendedName>
</protein>
<evidence type="ECO:0000256" key="1">
    <source>
        <dbReference type="SAM" id="MobiDB-lite"/>
    </source>
</evidence>
<evidence type="ECO:0008006" key="5">
    <source>
        <dbReference type="Google" id="ProtNLM"/>
    </source>
</evidence>
<keyword evidence="4" id="KW-1185">Reference proteome</keyword>
<dbReference type="EMBL" id="JBHUDG010000019">
    <property type="protein sequence ID" value="MFD1630752.1"/>
    <property type="molecule type" value="Genomic_DNA"/>
</dbReference>